<organism evidence="13 14">
    <name type="scientific">Bellilinea caldifistulae</name>
    <dbReference type="NCBI Taxonomy" id="360411"/>
    <lineage>
        <taxon>Bacteria</taxon>
        <taxon>Bacillati</taxon>
        <taxon>Chloroflexota</taxon>
        <taxon>Anaerolineae</taxon>
        <taxon>Anaerolineales</taxon>
        <taxon>Anaerolineaceae</taxon>
        <taxon>Bellilinea</taxon>
    </lineage>
</organism>
<dbReference type="STRING" id="360411.AC812_02185"/>
<accession>A0A0P6X4L9</accession>
<dbReference type="PROSITE" id="PS51278">
    <property type="entry name" value="GATASE_TYPE_2"/>
    <property type="match status" value="1"/>
</dbReference>
<dbReference type="PANTHER" id="PTHR43284">
    <property type="entry name" value="ASPARAGINE SYNTHETASE (GLUTAMINE-HYDROLYZING)"/>
    <property type="match status" value="1"/>
</dbReference>
<dbReference type="Pfam" id="PF00733">
    <property type="entry name" value="Asn_synthase"/>
    <property type="match status" value="1"/>
</dbReference>
<evidence type="ECO:0000256" key="6">
    <source>
        <dbReference type="ARBA" id="ARBA00022888"/>
    </source>
</evidence>
<dbReference type="SUPFAM" id="SSF56235">
    <property type="entry name" value="N-terminal nucleophile aminohydrolases (Ntn hydrolases)"/>
    <property type="match status" value="1"/>
</dbReference>
<dbReference type="NCBIfam" id="TIGR01536">
    <property type="entry name" value="asn_synth_AEB"/>
    <property type="match status" value="1"/>
</dbReference>
<dbReference type="Gene3D" id="3.60.20.10">
    <property type="entry name" value="Glutamine Phosphoribosylpyrophosphate, subunit 1, domain 1"/>
    <property type="match status" value="1"/>
</dbReference>
<evidence type="ECO:0000256" key="3">
    <source>
        <dbReference type="ARBA" id="ARBA00012737"/>
    </source>
</evidence>
<feature type="binding site" evidence="10">
    <location>
        <position position="291"/>
    </location>
    <ligand>
        <name>ATP</name>
        <dbReference type="ChEBI" id="CHEBI:30616"/>
    </ligand>
</feature>
<evidence type="ECO:0000256" key="9">
    <source>
        <dbReference type="PIRSR" id="PIRSR001589-1"/>
    </source>
</evidence>
<dbReference type="PIRSF" id="PIRSF001589">
    <property type="entry name" value="Asn_synthetase_glu-h"/>
    <property type="match status" value="1"/>
</dbReference>
<dbReference type="InterPro" id="IPR029055">
    <property type="entry name" value="Ntn_hydrolases_N"/>
</dbReference>
<dbReference type="InterPro" id="IPR001962">
    <property type="entry name" value="Asn_synthase"/>
</dbReference>
<dbReference type="Pfam" id="PF13537">
    <property type="entry name" value="GATase_7"/>
    <property type="match status" value="1"/>
</dbReference>
<feature type="site" description="Important for beta-aspartyl-AMP intermediate formation" evidence="11">
    <location>
        <position position="367"/>
    </location>
</feature>
<dbReference type="CDD" id="cd00712">
    <property type="entry name" value="AsnB"/>
    <property type="match status" value="1"/>
</dbReference>
<evidence type="ECO:0000256" key="10">
    <source>
        <dbReference type="PIRSR" id="PIRSR001589-2"/>
    </source>
</evidence>
<feature type="active site" description="For GATase activity" evidence="9">
    <location>
        <position position="2"/>
    </location>
</feature>
<name>A0A0P6X4L9_9CHLR</name>
<sequence>MCGISGIFHYEPTNNISLEVLKNMILALHHRGPDEFGIYRDEQTGLSSARLSIIDLAGGSQPISNEDDTIWIVFNGEIFNYVELRPPLEQKGHRFKTKTDTEVIVHLYEEYGTDCLNFLNGQFAIAIWDSRTKTLLLARDRLGIRPLFYTCDSTTLMFASEIKSFLAVPGFHLELDKHALSQVFTYWAVQPPRTSFENVKQIPPGHFLLYRENKMIIEPYWQLSFQAEDHQSLIGETEVFEQFVDLLIDATQIRLRADVPVGAYLSGGLDSSTIAAIIRKYTETPLDSFSIAFSNEEFNESDFQQEMARYLGTRHQVVQCTPEDIGRVFPDVIWHTESPVLRTSPAPMFLLSRLVQEHGYKVVLTGEGADEFLAGYDIFKEMKIRRFVARDPASAFRPLLFKKLYPDIPRLRGSADFLMAFFQRKLMETDSPFYSHLIRWENTARSLRFLKDPLTESMNYDEIHLPVDFEQWSHLAQAQYLEVVTFMSPYLLSSQGDRPAMAHSVEGRFPFLDYRLVEFCNRLPDGYKLRGLNEKYLLRKFASGFLPPEIWKRKKKPYRAPIKSSFFSNHQPEYLADLVSEENLQKSDLFNKLAVKKLFLKASNENQLSEIEEMVVVGIISTLLLFDQFILRNGSLNQTTSAPIKIIDKIQN</sequence>
<evidence type="ECO:0000256" key="4">
    <source>
        <dbReference type="ARBA" id="ARBA00022741"/>
    </source>
</evidence>
<comment type="similarity">
    <text evidence="2">Belongs to the asparagine synthetase family.</text>
</comment>
<dbReference type="SUPFAM" id="SSF52402">
    <property type="entry name" value="Adenine nucleotide alpha hydrolases-like"/>
    <property type="match status" value="1"/>
</dbReference>
<evidence type="ECO:0000256" key="11">
    <source>
        <dbReference type="PIRSR" id="PIRSR001589-3"/>
    </source>
</evidence>
<protein>
    <recommendedName>
        <fullName evidence="3">asparagine synthase (glutamine-hydrolyzing)</fullName>
        <ecNumber evidence="3">6.3.5.4</ecNumber>
    </recommendedName>
</protein>
<dbReference type="InterPro" id="IPR017932">
    <property type="entry name" value="GATase_2_dom"/>
</dbReference>
<feature type="domain" description="Glutamine amidotransferase type-2" evidence="12">
    <location>
        <begin position="2"/>
        <end position="213"/>
    </location>
</feature>
<keyword evidence="5 10" id="KW-0067">ATP-binding</keyword>
<feature type="binding site" evidence="10">
    <location>
        <position position="100"/>
    </location>
    <ligand>
        <name>L-glutamine</name>
        <dbReference type="ChEBI" id="CHEBI:58359"/>
    </ligand>
</feature>
<evidence type="ECO:0000256" key="8">
    <source>
        <dbReference type="ARBA" id="ARBA00048741"/>
    </source>
</evidence>
<evidence type="ECO:0000256" key="1">
    <source>
        <dbReference type="ARBA" id="ARBA00005187"/>
    </source>
</evidence>
<dbReference type="InterPro" id="IPR033738">
    <property type="entry name" value="AsnB_N"/>
</dbReference>
<gene>
    <name evidence="13" type="ORF">AC812_02185</name>
</gene>
<keyword evidence="7 9" id="KW-0315">Glutamine amidotransferase</keyword>
<evidence type="ECO:0000256" key="2">
    <source>
        <dbReference type="ARBA" id="ARBA00005752"/>
    </source>
</evidence>
<keyword evidence="4 10" id="KW-0547">Nucleotide-binding</keyword>
<comment type="pathway">
    <text evidence="1">Amino-acid biosynthesis; L-asparagine biosynthesis; L-asparagine from L-aspartate (L-Gln route): step 1/1.</text>
</comment>
<dbReference type="RefSeq" id="WP_061916458.1">
    <property type="nucleotide sequence ID" value="NZ_DF967971.1"/>
</dbReference>
<keyword evidence="9" id="KW-0028">Amino-acid biosynthesis</keyword>
<dbReference type="AlphaFoldDB" id="A0A0P6X4L9"/>
<dbReference type="PANTHER" id="PTHR43284:SF1">
    <property type="entry name" value="ASPARAGINE SYNTHETASE"/>
    <property type="match status" value="1"/>
</dbReference>
<dbReference type="InterPro" id="IPR051786">
    <property type="entry name" value="ASN_synthetase/amidase"/>
</dbReference>
<dbReference type="GO" id="GO:0006529">
    <property type="term" value="P:asparagine biosynthetic process"/>
    <property type="evidence" value="ECO:0007669"/>
    <property type="project" value="UniProtKB-KW"/>
</dbReference>
<dbReference type="CDD" id="cd01991">
    <property type="entry name" value="Asn_synthase_B_C"/>
    <property type="match status" value="1"/>
</dbReference>
<dbReference type="InterPro" id="IPR014729">
    <property type="entry name" value="Rossmann-like_a/b/a_fold"/>
</dbReference>
<dbReference type="GO" id="GO:0005829">
    <property type="term" value="C:cytosol"/>
    <property type="evidence" value="ECO:0007669"/>
    <property type="project" value="TreeGrafter"/>
</dbReference>
<dbReference type="Proteomes" id="UP000050514">
    <property type="component" value="Unassembled WGS sequence"/>
</dbReference>
<dbReference type="InterPro" id="IPR006426">
    <property type="entry name" value="Asn_synth_AEB"/>
</dbReference>
<comment type="caution">
    <text evidence="13">The sequence shown here is derived from an EMBL/GenBank/DDBJ whole genome shotgun (WGS) entry which is preliminary data.</text>
</comment>
<keyword evidence="6 9" id="KW-0061">Asparagine biosynthesis</keyword>
<evidence type="ECO:0000256" key="5">
    <source>
        <dbReference type="ARBA" id="ARBA00022840"/>
    </source>
</evidence>
<dbReference type="GO" id="GO:0004066">
    <property type="term" value="F:asparagine synthase (glutamine-hydrolyzing) activity"/>
    <property type="evidence" value="ECO:0007669"/>
    <property type="project" value="UniProtKB-EC"/>
</dbReference>
<keyword evidence="14" id="KW-1185">Reference proteome</keyword>
<dbReference type="GO" id="GO:0005524">
    <property type="term" value="F:ATP binding"/>
    <property type="evidence" value="ECO:0007669"/>
    <property type="project" value="UniProtKB-KW"/>
</dbReference>
<evidence type="ECO:0000313" key="13">
    <source>
        <dbReference type="EMBL" id="KPL78043.1"/>
    </source>
</evidence>
<dbReference type="Gene3D" id="3.40.50.620">
    <property type="entry name" value="HUPs"/>
    <property type="match status" value="1"/>
</dbReference>
<evidence type="ECO:0000256" key="7">
    <source>
        <dbReference type="ARBA" id="ARBA00022962"/>
    </source>
</evidence>
<dbReference type="EMBL" id="LGHJ01000007">
    <property type="protein sequence ID" value="KPL78043.1"/>
    <property type="molecule type" value="Genomic_DNA"/>
</dbReference>
<proteinExistence type="inferred from homology"/>
<dbReference type="PATRIC" id="fig|360411.5.peg.995"/>
<reference evidence="13 14" key="1">
    <citation type="submission" date="2015-07" db="EMBL/GenBank/DDBJ databases">
        <title>Draft genome of Bellilinea caldifistulae DSM 17877.</title>
        <authorList>
            <person name="Hemp J."/>
            <person name="Ward L.M."/>
            <person name="Pace L.A."/>
            <person name="Fischer W.W."/>
        </authorList>
    </citation>
    <scope>NUCLEOTIDE SEQUENCE [LARGE SCALE GENOMIC DNA]</scope>
    <source>
        <strain evidence="13 14">GOMI-1</strain>
    </source>
</reference>
<evidence type="ECO:0000259" key="12">
    <source>
        <dbReference type="PROSITE" id="PS51278"/>
    </source>
</evidence>
<dbReference type="OrthoDB" id="9763290at2"/>
<dbReference type="EC" id="6.3.5.4" evidence="3"/>
<comment type="catalytic activity">
    <reaction evidence="8">
        <text>L-aspartate + L-glutamine + ATP + H2O = L-asparagine + L-glutamate + AMP + diphosphate + H(+)</text>
        <dbReference type="Rhea" id="RHEA:12228"/>
        <dbReference type="ChEBI" id="CHEBI:15377"/>
        <dbReference type="ChEBI" id="CHEBI:15378"/>
        <dbReference type="ChEBI" id="CHEBI:29985"/>
        <dbReference type="ChEBI" id="CHEBI:29991"/>
        <dbReference type="ChEBI" id="CHEBI:30616"/>
        <dbReference type="ChEBI" id="CHEBI:33019"/>
        <dbReference type="ChEBI" id="CHEBI:58048"/>
        <dbReference type="ChEBI" id="CHEBI:58359"/>
        <dbReference type="ChEBI" id="CHEBI:456215"/>
        <dbReference type="EC" id="6.3.5.4"/>
    </reaction>
</comment>
<evidence type="ECO:0000313" key="14">
    <source>
        <dbReference type="Proteomes" id="UP000050514"/>
    </source>
</evidence>